<feature type="region of interest" description="Disordered" evidence="1">
    <location>
        <begin position="20"/>
        <end position="111"/>
    </location>
</feature>
<keyword evidence="3" id="KW-1185">Reference proteome</keyword>
<feature type="region of interest" description="Disordered" evidence="1">
    <location>
        <begin position="314"/>
        <end position="514"/>
    </location>
</feature>
<feature type="compositionally biased region" description="Basic and acidic residues" evidence="1">
    <location>
        <begin position="568"/>
        <end position="586"/>
    </location>
</feature>
<proteinExistence type="predicted"/>
<dbReference type="OrthoDB" id="20772at2759"/>
<evidence type="ECO:0000313" key="2">
    <source>
        <dbReference type="EMBL" id="CAD7090280.1"/>
    </source>
</evidence>
<dbReference type="Proteomes" id="UP000594454">
    <property type="component" value="Chromosome 5"/>
</dbReference>
<organism evidence="2 3">
    <name type="scientific">Hermetia illucens</name>
    <name type="common">Black soldier fly</name>
    <dbReference type="NCBI Taxonomy" id="343691"/>
    <lineage>
        <taxon>Eukaryota</taxon>
        <taxon>Metazoa</taxon>
        <taxon>Ecdysozoa</taxon>
        <taxon>Arthropoda</taxon>
        <taxon>Hexapoda</taxon>
        <taxon>Insecta</taxon>
        <taxon>Pterygota</taxon>
        <taxon>Neoptera</taxon>
        <taxon>Endopterygota</taxon>
        <taxon>Diptera</taxon>
        <taxon>Brachycera</taxon>
        <taxon>Stratiomyomorpha</taxon>
        <taxon>Stratiomyidae</taxon>
        <taxon>Hermetiinae</taxon>
        <taxon>Hermetia</taxon>
    </lineage>
</organism>
<sequence>MDPNFQLVKLVDPKFAKLTLSSRKKKEPDPELAKQEREKASTSKSQTSRKLFDDVLTDDGSESEAEELNRIFCSKTTAKTSDNGAKDAQRKSERRSKSLSQRLHLSDSDETNCSFEIVARPEAVMSEMEKLEMSPTQPPARQSSQKLFTDSSPTDEKDVPLQQISSRLSSLSIKCPANPIENSSDERKARDAALEDIFKQQIEEKMKTVDEAPEMRRYSILTISSTAESPVKGQQEKDDDEDSDVVIISESEEEDDDDFYPVSVTQGPSTTISETMQQRINDFFENIPSLGSNQGPEQLFEHLEEKIDLTKSIEGSVKNDDSLPEDSIEICESSPESARRVPLTERPLEDSPSKMLLRSAQKASHRNSPFASPQRFASPSPRKPRTPRKVETPELPQSRLTPKKTTTPRKVTPSTLTRGGKCAQPDKKTPTTSGKVQTPKKAATSPRKPRTPRKTPTPKVPKKPENSRKSPSPQPQSARKPQQVPTEEVTESVTPSAPGSHRPSDRVSDASTEYQIERINISTTIKIKLQFNDEMLASIHSSPVTSTTSNLPRLTESESPTSPGPSGRHAEEQVHTPDNLKQRSLRDPGMLTFVDISKGSPISNFYANKELESHEDINPEEVIERGNPLPSPPIRDIPNSPENSPQHPEPTSSEEIFKARNPPQPETKNTRSIPQNSPPQRETKNIPSSPQISPPQPEIRNTRSSPEISPPQPETQSTHCSPQSPPPAKESSPEVEIDDTAQKLLDQLYGDEWKTPDVVKTLKKKSALNISQRVDAIDRTVVNESMMDFSKFHKDIRTDLESTRLPDVSQSTRKAIFKVPATERKITRTKKDVDKAIASERKPVRSIKGQTPRVQVRPKCDSDLSDSDSDFGASSDESWKNVFSYSSDSSSESNKGTISMRKPSKKTKKKNSSKDEIIYLDLSSDLIKVQEVNESPCANKDEGFQRRLQEILDTCKLPDKKKLEATPRNPKTKRKLFTPRFGEEDEAGPVLSTRKEDKTTDNDVVILNAPLPAMFEPINKHLEAVKTGKPIFPLRTPKTISKKNKENVPSGSDVSTPQNTPRTQKGSKTKQDDDFNSGLPSTPCDKYGFLQSLDVIVAKKFCHPEALMYRENYKTKKQELAEKLYEMYNAKVFNNDLNVALVWNKKLLNTAGRCSCST</sequence>
<feature type="compositionally biased region" description="Acidic residues" evidence="1">
    <location>
        <begin position="237"/>
        <end position="259"/>
    </location>
</feature>
<dbReference type="InParanoid" id="A0A7R8V265"/>
<feature type="compositionally biased region" description="Low complexity" evidence="1">
    <location>
        <begin position="557"/>
        <end position="567"/>
    </location>
</feature>
<name>A0A7R8V265_HERIL</name>
<gene>
    <name evidence="2" type="ORF">HERILL_LOCUS12774</name>
</gene>
<feature type="compositionally biased region" description="Low complexity" evidence="1">
    <location>
        <begin position="884"/>
        <end position="893"/>
    </location>
</feature>
<feature type="compositionally biased region" description="Polar residues" evidence="1">
    <location>
        <begin position="366"/>
        <end position="377"/>
    </location>
</feature>
<feature type="compositionally biased region" description="Polar residues" evidence="1">
    <location>
        <begin position="1047"/>
        <end position="1066"/>
    </location>
</feature>
<feature type="region of interest" description="Disordered" evidence="1">
    <location>
        <begin position="126"/>
        <end position="159"/>
    </location>
</feature>
<accession>A0A7R8V265</accession>
<evidence type="ECO:0000256" key="1">
    <source>
        <dbReference type="SAM" id="MobiDB-lite"/>
    </source>
</evidence>
<feature type="region of interest" description="Disordered" evidence="1">
    <location>
        <begin position="222"/>
        <end position="270"/>
    </location>
</feature>
<feature type="compositionally biased region" description="Polar residues" evidence="1">
    <location>
        <begin position="139"/>
        <end position="152"/>
    </location>
</feature>
<dbReference type="AlphaFoldDB" id="A0A7R8V265"/>
<feature type="compositionally biased region" description="Basic and acidic residues" evidence="1">
    <location>
        <begin position="337"/>
        <end position="352"/>
    </location>
</feature>
<feature type="compositionally biased region" description="Polar residues" evidence="1">
    <location>
        <begin position="640"/>
        <end position="654"/>
    </location>
</feature>
<feature type="non-terminal residue" evidence="2">
    <location>
        <position position="1"/>
    </location>
</feature>
<feature type="compositionally biased region" description="Polar residues" evidence="1">
    <location>
        <begin position="542"/>
        <end position="552"/>
    </location>
</feature>
<protein>
    <submittedName>
        <fullName evidence="2">Uncharacterized protein</fullName>
    </submittedName>
</protein>
<feature type="compositionally biased region" description="Polar residues" evidence="1">
    <location>
        <begin position="666"/>
        <end position="680"/>
    </location>
</feature>
<feature type="compositionally biased region" description="Polar residues" evidence="1">
    <location>
        <begin position="469"/>
        <end position="497"/>
    </location>
</feature>
<feature type="region of interest" description="Disordered" evidence="1">
    <location>
        <begin position="836"/>
        <end position="913"/>
    </location>
</feature>
<reference evidence="2 3" key="1">
    <citation type="submission" date="2020-11" db="EMBL/GenBank/DDBJ databases">
        <authorList>
            <person name="Wallbank WR R."/>
            <person name="Pardo Diaz C."/>
            <person name="Kozak K."/>
            <person name="Martin S."/>
            <person name="Jiggins C."/>
            <person name="Moest M."/>
            <person name="Warren A I."/>
            <person name="Generalovic N T."/>
            <person name="Byers J.R.P. K."/>
            <person name="Montejo-Kovacevich G."/>
            <person name="Yen C E."/>
        </authorList>
    </citation>
    <scope>NUCLEOTIDE SEQUENCE [LARGE SCALE GENOMIC DNA]</scope>
</reference>
<feature type="compositionally biased region" description="Basic and acidic residues" evidence="1">
    <location>
        <begin position="26"/>
        <end position="41"/>
    </location>
</feature>
<dbReference type="EMBL" id="LR899013">
    <property type="protein sequence ID" value="CAD7090280.1"/>
    <property type="molecule type" value="Genomic_DNA"/>
</dbReference>
<feature type="compositionally biased region" description="Basic residues" evidence="1">
    <location>
        <begin position="902"/>
        <end position="911"/>
    </location>
</feature>
<evidence type="ECO:0000313" key="3">
    <source>
        <dbReference type="Proteomes" id="UP000594454"/>
    </source>
</evidence>
<feature type="region of interest" description="Disordered" evidence="1">
    <location>
        <begin position="542"/>
        <end position="739"/>
    </location>
</feature>
<feature type="compositionally biased region" description="Low complexity" evidence="1">
    <location>
        <begin position="398"/>
        <end position="417"/>
    </location>
</feature>
<feature type="compositionally biased region" description="Polar residues" evidence="1">
    <location>
        <begin position="74"/>
        <end position="83"/>
    </location>
</feature>
<feature type="region of interest" description="Disordered" evidence="1">
    <location>
        <begin position="1033"/>
        <end position="1078"/>
    </location>
</feature>
<feature type="compositionally biased region" description="Acidic residues" evidence="1">
    <location>
        <begin position="55"/>
        <end position="66"/>
    </location>
</feature>